<protein>
    <recommendedName>
        <fullName evidence="6 12">Nicotinate-nucleotide pyrophosphorylase [carboxylating]</fullName>
        <ecNumber evidence="5 12">2.4.2.19</ecNumber>
    </recommendedName>
    <alternativeName>
        <fullName evidence="10 12">Quinolinate phosphoribosyltransferase [decarboxylating]</fullName>
    </alternativeName>
</protein>
<evidence type="ECO:0000256" key="4">
    <source>
        <dbReference type="ARBA" id="ARBA00011218"/>
    </source>
</evidence>
<evidence type="ECO:0000259" key="13">
    <source>
        <dbReference type="Pfam" id="PF01729"/>
    </source>
</evidence>
<evidence type="ECO:0000256" key="10">
    <source>
        <dbReference type="ARBA" id="ARBA00033102"/>
    </source>
</evidence>
<evidence type="ECO:0000313" key="15">
    <source>
        <dbReference type="EMBL" id="KAK9397615.1"/>
    </source>
</evidence>
<dbReference type="Pfam" id="PF01729">
    <property type="entry name" value="QRPTase_C"/>
    <property type="match status" value="1"/>
</dbReference>
<dbReference type="PIRSF" id="PIRSF006250">
    <property type="entry name" value="NadC_ModD"/>
    <property type="match status" value="1"/>
</dbReference>
<organism evidence="15 16">
    <name type="scientific">Crotalus adamanteus</name>
    <name type="common">Eastern diamondback rattlesnake</name>
    <dbReference type="NCBI Taxonomy" id="8729"/>
    <lineage>
        <taxon>Eukaryota</taxon>
        <taxon>Metazoa</taxon>
        <taxon>Chordata</taxon>
        <taxon>Craniata</taxon>
        <taxon>Vertebrata</taxon>
        <taxon>Euteleostomi</taxon>
        <taxon>Lepidosauria</taxon>
        <taxon>Squamata</taxon>
        <taxon>Bifurcata</taxon>
        <taxon>Unidentata</taxon>
        <taxon>Episquamata</taxon>
        <taxon>Toxicofera</taxon>
        <taxon>Serpentes</taxon>
        <taxon>Colubroidea</taxon>
        <taxon>Viperidae</taxon>
        <taxon>Crotalinae</taxon>
        <taxon>Crotalus</taxon>
    </lineage>
</organism>
<keyword evidence="16" id="KW-1185">Reference proteome</keyword>
<dbReference type="InterPro" id="IPR027277">
    <property type="entry name" value="NadC/ModD"/>
</dbReference>
<dbReference type="GO" id="GO:0034213">
    <property type="term" value="P:quinolinate catabolic process"/>
    <property type="evidence" value="ECO:0007669"/>
    <property type="project" value="TreeGrafter"/>
</dbReference>
<comment type="pathway">
    <text evidence="2 12">Cofactor biosynthesis; NAD(+) biosynthesis; nicotinate D-ribonucleotide from quinolinate: step 1/1.</text>
</comment>
<dbReference type="GO" id="GO:0005737">
    <property type="term" value="C:cytoplasm"/>
    <property type="evidence" value="ECO:0007669"/>
    <property type="project" value="TreeGrafter"/>
</dbReference>
<evidence type="ECO:0000256" key="11">
    <source>
        <dbReference type="ARBA" id="ARBA00047445"/>
    </source>
</evidence>
<evidence type="ECO:0000256" key="7">
    <source>
        <dbReference type="ARBA" id="ARBA00022642"/>
    </source>
</evidence>
<dbReference type="InterPro" id="IPR022412">
    <property type="entry name" value="Quinolinate_PRibosylTrfase_N"/>
</dbReference>
<evidence type="ECO:0000256" key="1">
    <source>
        <dbReference type="ARBA" id="ARBA00003237"/>
    </source>
</evidence>
<dbReference type="GO" id="GO:0009435">
    <property type="term" value="P:NAD+ biosynthetic process"/>
    <property type="evidence" value="ECO:0007669"/>
    <property type="project" value="InterPro"/>
</dbReference>
<evidence type="ECO:0000256" key="6">
    <source>
        <dbReference type="ARBA" id="ARBA00020990"/>
    </source>
</evidence>
<proteinExistence type="inferred from homology"/>
<dbReference type="SUPFAM" id="SSF51690">
    <property type="entry name" value="Nicotinate/Quinolinate PRTase C-terminal domain-like"/>
    <property type="match status" value="1"/>
</dbReference>
<accession>A0AAW1B6Q5</accession>
<dbReference type="NCBIfam" id="TIGR00078">
    <property type="entry name" value="nadC"/>
    <property type="match status" value="1"/>
</dbReference>
<evidence type="ECO:0000313" key="16">
    <source>
        <dbReference type="Proteomes" id="UP001474421"/>
    </source>
</evidence>
<evidence type="ECO:0000256" key="9">
    <source>
        <dbReference type="ARBA" id="ARBA00022679"/>
    </source>
</evidence>
<dbReference type="CDD" id="cd01572">
    <property type="entry name" value="QPRTase"/>
    <property type="match status" value="1"/>
</dbReference>
<dbReference type="SUPFAM" id="SSF54675">
    <property type="entry name" value="Nicotinate/Quinolinate PRTase N-terminal domain-like"/>
    <property type="match status" value="1"/>
</dbReference>
<evidence type="ECO:0000256" key="2">
    <source>
        <dbReference type="ARBA" id="ARBA00004893"/>
    </source>
</evidence>
<dbReference type="AlphaFoldDB" id="A0AAW1B6Q5"/>
<dbReference type="Gene3D" id="3.90.1170.20">
    <property type="entry name" value="Quinolinate phosphoribosyl transferase, N-terminal domain"/>
    <property type="match status" value="1"/>
</dbReference>
<keyword evidence="8 12" id="KW-0328">Glycosyltransferase</keyword>
<dbReference type="EMBL" id="JAOTOJ010000008">
    <property type="protein sequence ID" value="KAK9397615.1"/>
    <property type="molecule type" value="Genomic_DNA"/>
</dbReference>
<reference evidence="15 16" key="1">
    <citation type="journal article" date="2024" name="Proc. Natl. Acad. Sci. U.S.A.">
        <title>The genetic regulatory architecture and epigenomic basis for age-related changes in rattlesnake venom.</title>
        <authorList>
            <person name="Hogan M.P."/>
            <person name="Holding M.L."/>
            <person name="Nystrom G.S."/>
            <person name="Colston T.J."/>
            <person name="Bartlett D.A."/>
            <person name="Mason A.J."/>
            <person name="Ellsworth S.A."/>
            <person name="Rautsaw R.M."/>
            <person name="Lawrence K.C."/>
            <person name="Strickland J.L."/>
            <person name="He B."/>
            <person name="Fraser P."/>
            <person name="Margres M.J."/>
            <person name="Gilbert D.M."/>
            <person name="Gibbs H.L."/>
            <person name="Parkinson C.L."/>
            <person name="Rokyta D.R."/>
        </authorList>
    </citation>
    <scope>NUCLEOTIDE SEQUENCE [LARGE SCALE GENOMIC DNA]</scope>
    <source>
        <strain evidence="15">DRR0105</strain>
    </source>
</reference>
<dbReference type="Gene3D" id="3.20.20.70">
    <property type="entry name" value="Aldolase class I"/>
    <property type="match status" value="1"/>
</dbReference>
<name>A0AAW1B6Q5_CROAD</name>
<dbReference type="InterPro" id="IPR013785">
    <property type="entry name" value="Aldolase_TIM"/>
</dbReference>
<evidence type="ECO:0000256" key="12">
    <source>
        <dbReference type="PIRNR" id="PIRNR006250"/>
    </source>
</evidence>
<comment type="subunit">
    <text evidence="4 12">Hexamer formed by 3 homodimers.</text>
</comment>
<evidence type="ECO:0000256" key="5">
    <source>
        <dbReference type="ARBA" id="ARBA00011944"/>
    </source>
</evidence>
<comment type="function">
    <text evidence="1 12">Involved in the catabolism of quinolinic acid (QA).</text>
</comment>
<keyword evidence="9 12" id="KW-0808">Transferase</keyword>
<evidence type="ECO:0000259" key="14">
    <source>
        <dbReference type="Pfam" id="PF02749"/>
    </source>
</evidence>
<dbReference type="InterPro" id="IPR002638">
    <property type="entry name" value="Quinolinate_PRibosylTrfase_C"/>
</dbReference>
<comment type="catalytic activity">
    <reaction evidence="11 12">
        <text>nicotinate beta-D-ribonucleotide + CO2 + diphosphate = quinolinate + 5-phospho-alpha-D-ribose 1-diphosphate + 2 H(+)</text>
        <dbReference type="Rhea" id="RHEA:12733"/>
        <dbReference type="ChEBI" id="CHEBI:15378"/>
        <dbReference type="ChEBI" id="CHEBI:16526"/>
        <dbReference type="ChEBI" id="CHEBI:29959"/>
        <dbReference type="ChEBI" id="CHEBI:33019"/>
        <dbReference type="ChEBI" id="CHEBI:57502"/>
        <dbReference type="ChEBI" id="CHEBI:58017"/>
        <dbReference type="EC" id="2.4.2.19"/>
    </reaction>
</comment>
<evidence type="ECO:0000256" key="8">
    <source>
        <dbReference type="ARBA" id="ARBA00022676"/>
    </source>
</evidence>
<feature type="domain" description="Quinolinate phosphoribosyl transferase C-terminal" evidence="13">
    <location>
        <begin position="141"/>
        <end position="311"/>
    </location>
</feature>
<evidence type="ECO:0000256" key="3">
    <source>
        <dbReference type="ARBA" id="ARBA00009400"/>
    </source>
</evidence>
<keyword evidence="7 12" id="KW-0662">Pyridine nucleotide biosynthesis</keyword>
<gene>
    <name evidence="15" type="ORF">NXF25_020976</name>
</gene>
<dbReference type="GO" id="GO:0004514">
    <property type="term" value="F:nicotinate-nucleotide diphosphorylase (carboxylating) activity"/>
    <property type="evidence" value="ECO:0007669"/>
    <property type="project" value="UniProtKB-EC"/>
</dbReference>
<dbReference type="EC" id="2.4.2.19" evidence="5 12"/>
<comment type="similarity">
    <text evidence="3 12">Belongs to the NadC/ModD family.</text>
</comment>
<dbReference type="FunFam" id="3.20.20.70:FF:000090">
    <property type="entry name" value="Nicotinate-nucleotide pyrophosphorylase [carboxylating]"/>
    <property type="match status" value="1"/>
</dbReference>
<dbReference type="PANTHER" id="PTHR32179">
    <property type="entry name" value="NICOTINATE-NUCLEOTIDE PYROPHOSPHORYLASE [CARBOXYLATING]"/>
    <property type="match status" value="1"/>
</dbReference>
<feature type="domain" description="Quinolinate phosphoribosyl transferase N-terminal" evidence="14">
    <location>
        <begin position="65"/>
        <end position="139"/>
    </location>
</feature>
<sequence>METKAGILSTEPPVTGSPAVTRPSVIMASHPNLSHLLPAARLRQLARDWLQEDGPSFDYGGYAVGNHHVCAVLFCKSPGVLAGFPFFDAIFAEVGCSVEWLQSEGTWVEPVTRVAEVHGRANDLLLGERVALNCLGRCSGVATSAAKACRAAQEAGWHGEVAGTRKTTPGFRLPEKYALLVGGASCHRYDLGSLIMLKDNHIWASGSITQAVHNARRVGGFALKIEVECGSLEEALEASGCGADIIMLDNFAPEDLHPIASTVKASFPRVTIEASGGITEQNVIRFVGPDIDVISLGCLTQSAKVVDFSLKISRDQTPKPSLRNFVF</sequence>
<dbReference type="Pfam" id="PF02749">
    <property type="entry name" value="QRPTase_N"/>
    <property type="match status" value="1"/>
</dbReference>
<comment type="caution">
    <text evidence="15">The sequence shown here is derived from an EMBL/GenBank/DDBJ whole genome shotgun (WGS) entry which is preliminary data.</text>
</comment>
<dbReference type="InterPro" id="IPR036068">
    <property type="entry name" value="Nicotinate_pribotase-like_C"/>
</dbReference>
<dbReference type="Proteomes" id="UP001474421">
    <property type="component" value="Unassembled WGS sequence"/>
</dbReference>
<dbReference type="InterPro" id="IPR037128">
    <property type="entry name" value="Quinolinate_PRibosylTase_N_sf"/>
</dbReference>
<dbReference type="InterPro" id="IPR004393">
    <property type="entry name" value="NadC"/>
</dbReference>
<dbReference type="PANTHER" id="PTHR32179:SF3">
    <property type="entry name" value="NICOTINATE-NUCLEOTIDE PYROPHOSPHORYLASE [CARBOXYLATING]"/>
    <property type="match status" value="1"/>
</dbReference>